<keyword evidence="6" id="KW-0333">Golgi apparatus</keyword>
<evidence type="ECO:0000256" key="3">
    <source>
        <dbReference type="ARBA" id="ARBA00020984"/>
    </source>
</evidence>
<dbReference type="PANTHER" id="PTHR21443">
    <property type="entry name" value="CONSERVED OLIGOMERIC GOLGI COMPLEX COMPONENT 7"/>
    <property type="match status" value="1"/>
</dbReference>
<evidence type="ECO:0000313" key="9">
    <source>
        <dbReference type="EnsemblPlants" id="OBART06G24240.1"/>
    </source>
</evidence>
<keyword evidence="10" id="KW-1185">Reference proteome</keyword>
<dbReference type="GO" id="GO:0007030">
    <property type="term" value="P:Golgi organization"/>
    <property type="evidence" value="ECO:0007669"/>
    <property type="project" value="TreeGrafter"/>
</dbReference>
<proteinExistence type="inferred from homology"/>
<reference evidence="9" key="1">
    <citation type="journal article" date="2009" name="Rice">
        <title>De Novo Next Generation Sequencing of Plant Genomes.</title>
        <authorList>
            <person name="Rounsley S."/>
            <person name="Marri P.R."/>
            <person name="Yu Y."/>
            <person name="He R."/>
            <person name="Sisneros N."/>
            <person name="Goicoechea J.L."/>
            <person name="Lee S.J."/>
            <person name="Angelova A."/>
            <person name="Kudrna D."/>
            <person name="Luo M."/>
            <person name="Affourtit J."/>
            <person name="Desany B."/>
            <person name="Knight J."/>
            <person name="Niazi F."/>
            <person name="Egholm M."/>
            <person name="Wing R.A."/>
        </authorList>
    </citation>
    <scope>NUCLEOTIDE SEQUENCE [LARGE SCALE GENOMIC DNA]</scope>
    <source>
        <strain evidence="9">cv. IRGC 105608</strain>
    </source>
</reference>
<evidence type="ECO:0000256" key="6">
    <source>
        <dbReference type="ARBA" id="ARBA00023034"/>
    </source>
</evidence>
<dbReference type="HOGENOM" id="CLU_006044_1_0_1"/>
<name>A0A0D3GJR2_9ORYZ</name>
<dbReference type="Proteomes" id="UP000026960">
    <property type="component" value="Chromosome 6"/>
</dbReference>
<dbReference type="GO" id="GO:0017119">
    <property type="term" value="C:Golgi transport complex"/>
    <property type="evidence" value="ECO:0007669"/>
    <property type="project" value="InterPro"/>
</dbReference>
<reference evidence="9" key="2">
    <citation type="submission" date="2015-03" db="UniProtKB">
        <authorList>
            <consortium name="EnsemblPlants"/>
        </authorList>
    </citation>
    <scope>IDENTIFICATION</scope>
</reference>
<dbReference type="Gramene" id="OBART06G24240.1">
    <property type="protein sequence ID" value="OBART06G24240.1"/>
    <property type="gene ID" value="OBART06G24240"/>
</dbReference>
<keyword evidence="5" id="KW-0653">Protein transport</keyword>
<evidence type="ECO:0000256" key="5">
    <source>
        <dbReference type="ARBA" id="ARBA00022927"/>
    </source>
</evidence>
<keyword evidence="4" id="KW-0813">Transport</keyword>
<dbReference type="GO" id="GO:0000139">
    <property type="term" value="C:Golgi membrane"/>
    <property type="evidence" value="ECO:0007669"/>
    <property type="project" value="UniProtKB-SubCell"/>
</dbReference>
<dbReference type="Pfam" id="PF10191">
    <property type="entry name" value="COG7"/>
    <property type="match status" value="2"/>
</dbReference>
<dbReference type="eggNOG" id="KOG4182">
    <property type="taxonomic scope" value="Eukaryota"/>
</dbReference>
<dbReference type="EnsemblPlants" id="OBART06G24240.1">
    <property type="protein sequence ID" value="OBART06G24240.1"/>
    <property type="gene ID" value="OBART06G24240"/>
</dbReference>
<accession>A0A0D3GJR2</accession>
<evidence type="ECO:0000256" key="7">
    <source>
        <dbReference type="ARBA" id="ARBA00023136"/>
    </source>
</evidence>
<evidence type="ECO:0000313" key="10">
    <source>
        <dbReference type="Proteomes" id="UP000026960"/>
    </source>
</evidence>
<evidence type="ECO:0000256" key="1">
    <source>
        <dbReference type="ARBA" id="ARBA00004395"/>
    </source>
</evidence>
<comment type="subcellular location">
    <subcellularLocation>
        <location evidence="1">Golgi apparatus membrane</location>
        <topology evidence="1">Peripheral membrane protein</topology>
    </subcellularLocation>
</comment>
<dbReference type="STRING" id="65489.A0A0D3GJR2"/>
<dbReference type="InterPro" id="IPR019335">
    <property type="entry name" value="COG7"/>
</dbReference>
<dbReference type="AlphaFoldDB" id="A0A0D3GJR2"/>
<dbReference type="PANTHER" id="PTHR21443:SF0">
    <property type="entry name" value="CONSERVED OLIGOMERIC GOLGI COMPLEX SUBUNIT 7"/>
    <property type="match status" value="1"/>
</dbReference>
<dbReference type="GO" id="GO:0006890">
    <property type="term" value="P:retrograde vesicle-mediated transport, Golgi to endoplasmic reticulum"/>
    <property type="evidence" value="ECO:0007669"/>
    <property type="project" value="TreeGrafter"/>
</dbReference>
<protein>
    <recommendedName>
        <fullName evidence="3">Conserved oligomeric Golgi complex subunit 7</fullName>
    </recommendedName>
    <alternativeName>
        <fullName evidence="8">Component of oligomeric Golgi complex 7</fullName>
    </alternativeName>
</protein>
<evidence type="ECO:0000256" key="8">
    <source>
        <dbReference type="ARBA" id="ARBA00031345"/>
    </source>
</evidence>
<keyword evidence="7" id="KW-0472">Membrane</keyword>
<sequence>MVVVDASEFGAEGFDPKRWINAALDARHPSEPLDRFLADAEERLRSAADDAAAALERDSADALRRVPLACRDALRLRDDAVSLRSHLASVLQSLSQAEGSSAESITALARIDTVKQRMEAAYATLQDAAGLAQLSQSVEDVFSSGDLPKAAETLATMRHCLSAVGEVAEFANVRKQLEVLEERLDDMVQPRLVDALSNCKVFLTNLIYICQTVVQASLFHLKPTNFGWKVDAVQDLRGILIRIGRFKSLEVQYTKIHVKPLKKLWEDFDLKQRAKRVEMEKYGGESINSLSFASWLPNFYDETLLYLEQEWKWCLTAFPEEYKSLVPKVLVETMSELNSSFVSRVNLATGDAVPETRSVAKGILDVLSGDLPKSTKLQNKHLGALIDLHNMTGTFARNIQHLFSESDLVVLLNTLKAIYSPYETFKARYGQMERALLSAEMAGIDIRGAIARGVGAQGIELSETVRRMEESIPQIIVLLEAAVERCISLTGGSEADELVLALDDIMLQYISNLQETLKSLRIVCGVDNTAHSDSSKKEAGLEKKEAQRLVDVSEEEEWSIVQGALQILTVADCLTSRTSVFEASLRATLARIGTNFSISGFGSSLDKSTAANGDENAEVPITGRAALDIAAIRLTDLPDKSKKLFTSKDPRFHALPLTSQRVAAFSDTVNELVYDVLISKVRQRLNEVARLPIWSSVEEQGGLPLPSFSAYPQAYVTSVGEYLLTLPQQLEPLAEGISGGEAGNEEAQFFATEWIFKVAEGATALFMEQLRGIHYITDRGAQQLAADIEYLSNVLSALSMPIPPFLATFHTCISTPRDQVRDLIKSDGGSQLDLPTAHLVCKIRRISSSD</sequence>
<comment type="similarity">
    <text evidence="2">Belongs to the COG7 family.</text>
</comment>
<evidence type="ECO:0000256" key="2">
    <source>
        <dbReference type="ARBA" id="ARBA00005831"/>
    </source>
</evidence>
<dbReference type="PaxDb" id="65489-OBART06G24240.1"/>
<dbReference type="GO" id="GO:0006886">
    <property type="term" value="P:intracellular protein transport"/>
    <property type="evidence" value="ECO:0007669"/>
    <property type="project" value="InterPro"/>
</dbReference>
<evidence type="ECO:0000256" key="4">
    <source>
        <dbReference type="ARBA" id="ARBA00022448"/>
    </source>
</evidence>
<organism evidence="9">
    <name type="scientific">Oryza barthii</name>
    <dbReference type="NCBI Taxonomy" id="65489"/>
    <lineage>
        <taxon>Eukaryota</taxon>
        <taxon>Viridiplantae</taxon>
        <taxon>Streptophyta</taxon>
        <taxon>Embryophyta</taxon>
        <taxon>Tracheophyta</taxon>
        <taxon>Spermatophyta</taxon>
        <taxon>Magnoliopsida</taxon>
        <taxon>Liliopsida</taxon>
        <taxon>Poales</taxon>
        <taxon>Poaceae</taxon>
        <taxon>BOP clade</taxon>
        <taxon>Oryzoideae</taxon>
        <taxon>Oryzeae</taxon>
        <taxon>Oryzinae</taxon>
        <taxon>Oryza</taxon>
    </lineage>
</organism>